<sequence length="299" mass="31082">MVFKRQPGPLGVGGPTVDTVLDAGAVRPGGTLSGRVELAGGTDGHDVEQVVLELVARVETAPGEPGAGEPGSGEPGDGAGVVTFGRYPVGGAFRLAAGERRDVPFSVRLPWETPVTELRGRPLGLTLGVRAEPAAGGDGDRSDPAPLRVAPLPAQEAVLEAFEQLGFGLRSAALEHGRIGGTGQRLPFRQEIGLTPSARYAHQLDEIELTFLAVPDALEVVLETDKRGGPSSGGGHDALSRFTVPHTGPAGPQDWDDLVDGWIRESVEHRESYDCHAVFGHESPAPSPPSTPSASSTEL</sequence>
<feature type="region of interest" description="Disordered" evidence="1">
    <location>
        <begin position="274"/>
        <end position="299"/>
    </location>
</feature>
<reference evidence="2" key="1">
    <citation type="submission" date="2023-03" db="EMBL/GenBank/DDBJ databases">
        <title>Borrelidin-producing and root-colonizing Streptomyces rochei is a potent biopesticide for soil-borne oomycete-caused plant diseases.</title>
        <authorList>
            <person name="Zhou D."/>
            <person name="Wang X."/>
            <person name="Navarro-Munoz J.C."/>
            <person name="Li W."/>
            <person name="Li J."/>
            <person name="Jiu M."/>
            <person name="Deng S."/>
            <person name="Ye Y."/>
            <person name="Daly P."/>
            <person name="Wei L."/>
        </authorList>
    </citation>
    <scope>NUCLEOTIDE SEQUENCE</scope>
    <source>
        <strain evidence="2">JK1</strain>
    </source>
</reference>
<organism evidence="2 3">
    <name type="scientific">Streptomyces rochei</name>
    <name type="common">Streptomyces parvullus</name>
    <dbReference type="NCBI Taxonomy" id="1928"/>
    <lineage>
        <taxon>Bacteria</taxon>
        <taxon>Bacillati</taxon>
        <taxon>Actinomycetota</taxon>
        <taxon>Actinomycetes</taxon>
        <taxon>Kitasatosporales</taxon>
        <taxon>Streptomycetaceae</taxon>
        <taxon>Streptomyces</taxon>
        <taxon>Streptomyces rochei group</taxon>
    </lineage>
</organism>
<evidence type="ECO:0000313" key="3">
    <source>
        <dbReference type="Proteomes" id="UP001231701"/>
    </source>
</evidence>
<dbReference type="RefSeq" id="WP_306692703.1">
    <property type="nucleotide sequence ID" value="NZ_CP121271.1"/>
</dbReference>
<feature type="region of interest" description="Disordered" evidence="1">
    <location>
        <begin position="225"/>
        <end position="256"/>
    </location>
</feature>
<proteinExistence type="predicted"/>
<dbReference type="PANTHER" id="PTHR40053:SF1">
    <property type="entry name" value="SPORULATION-CONTROL PROTEIN SPO0M"/>
    <property type="match status" value="1"/>
</dbReference>
<gene>
    <name evidence="2" type="ORF">P7W03_18760</name>
</gene>
<evidence type="ECO:0000313" key="2">
    <source>
        <dbReference type="EMBL" id="WMC87473.1"/>
    </source>
</evidence>
<dbReference type="Pfam" id="PF07070">
    <property type="entry name" value="Spo0M"/>
    <property type="match status" value="1"/>
</dbReference>
<dbReference type="Proteomes" id="UP001231701">
    <property type="component" value="Chromosome"/>
</dbReference>
<name>A0AAX3ZKZ1_STRRO</name>
<dbReference type="PANTHER" id="PTHR40053">
    <property type="entry name" value="SPORULATION-CONTROL PROTEIN SPO0M"/>
    <property type="match status" value="1"/>
</dbReference>
<dbReference type="InterPro" id="IPR009776">
    <property type="entry name" value="Spore_0_M"/>
</dbReference>
<protein>
    <submittedName>
        <fullName evidence="2">Sporulation protein</fullName>
    </submittedName>
</protein>
<dbReference type="AlphaFoldDB" id="A0AAX3ZKZ1"/>
<dbReference type="EMBL" id="CP121271">
    <property type="protein sequence ID" value="WMC87473.1"/>
    <property type="molecule type" value="Genomic_DNA"/>
</dbReference>
<dbReference type="GeneID" id="90944109"/>
<evidence type="ECO:0000256" key="1">
    <source>
        <dbReference type="SAM" id="MobiDB-lite"/>
    </source>
</evidence>
<accession>A0AAX3ZKZ1</accession>